<dbReference type="AlphaFoldDB" id="A0AAD4MA89"/>
<comment type="caution">
    <text evidence="1">The sequence shown here is derived from an EMBL/GenBank/DDBJ whole genome shotgun (WGS) entry which is preliminary data.</text>
</comment>
<evidence type="ECO:0000313" key="2">
    <source>
        <dbReference type="Proteomes" id="UP001203297"/>
    </source>
</evidence>
<keyword evidence="2" id="KW-1185">Reference proteome</keyword>
<protein>
    <recommendedName>
        <fullName evidence="3">BTB domain-containing protein</fullName>
    </recommendedName>
</protein>
<evidence type="ECO:0000313" key="1">
    <source>
        <dbReference type="EMBL" id="KAI0306656.1"/>
    </source>
</evidence>
<accession>A0AAD4MA89</accession>
<sequence>MASSCKKTDRFWFDDGSVIISLAPFMYKVHQSILDKHSTKFTAWLLDPLDPATLALSRTIEDAQIPVVAIPDDLGITIEDFEALLAHLYHHSPLRPESSFHQLASILRASSPQLLAFPSIFELANRDLAAHFPGGSTPFTHLHRTKHLEEALELALQYDINLETKKALVYSVATSTNFDPKGEYDTSDSHIYDASDIGAPHPALSPRTIRICHRLLALLIADFTPVLFTVGAASHMACTDIIADRWMTDVITPALADGGVGRPLETLARIASRSWQEEGVCVECVESKKLEWDKGAKDIWEKVGCWVQEAEKEFRRR</sequence>
<proteinExistence type="predicted"/>
<name>A0AAD4MA89_9AGAM</name>
<dbReference type="EMBL" id="WTXG01000003">
    <property type="protein sequence ID" value="KAI0306656.1"/>
    <property type="molecule type" value="Genomic_DNA"/>
</dbReference>
<reference evidence="1" key="1">
    <citation type="journal article" date="2022" name="New Phytol.">
        <title>Evolutionary transition to the ectomycorrhizal habit in the genomes of a hyperdiverse lineage of mushroom-forming fungi.</title>
        <authorList>
            <person name="Looney B."/>
            <person name="Miyauchi S."/>
            <person name="Morin E."/>
            <person name="Drula E."/>
            <person name="Courty P.E."/>
            <person name="Kohler A."/>
            <person name="Kuo A."/>
            <person name="LaButti K."/>
            <person name="Pangilinan J."/>
            <person name="Lipzen A."/>
            <person name="Riley R."/>
            <person name="Andreopoulos W."/>
            <person name="He G."/>
            <person name="Johnson J."/>
            <person name="Nolan M."/>
            <person name="Tritt A."/>
            <person name="Barry K.W."/>
            <person name="Grigoriev I.V."/>
            <person name="Nagy L.G."/>
            <person name="Hibbett D."/>
            <person name="Henrissat B."/>
            <person name="Matheny P.B."/>
            <person name="Labbe J."/>
            <person name="Martin F.M."/>
        </authorList>
    </citation>
    <scope>NUCLEOTIDE SEQUENCE</scope>
    <source>
        <strain evidence="1">BPL690</strain>
    </source>
</reference>
<organism evidence="1 2">
    <name type="scientific">Multifurca ochricompacta</name>
    <dbReference type="NCBI Taxonomy" id="376703"/>
    <lineage>
        <taxon>Eukaryota</taxon>
        <taxon>Fungi</taxon>
        <taxon>Dikarya</taxon>
        <taxon>Basidiomycota</taxon>
        <taxon>Agaricomycotina</taxon>
        <taxon>Agaricomycetes</taxon>
        <taxon>Russulales</taxon>
        <taxon>Russulaceae</taxon>
        <taxon>Multifurca</taxon>
    </lineage>
</organism>
<dbReference type="Proteomes" id="UP001203297">
    <property type="component" value="Unassembled WGS sequence"/>
</dbReference>
<evidence type="ECO:0008006" key="3">
    <source>
        <dbReference type="Google" id="ProtNLM"/>
    </source>
</evidence>
<gene>
    <name evidence="1" type="ORF">B0F90DRAFT_1814510</name>
</gene>